<dbReference type="EMBL" id="BMDZ01000007">
    <property type="protein sequence ID" value="GGB30661.1"/>
    <property type="molecule type" value="Genomic_DNA"/>
</dbReference>
<comment type="caution">
    <text evidence="6">The sequence shown here is derived from an EMBL/GenBank/DDBJ whole genome shotgun (WGS) entry which is preliminary data.</text>
</comment>
<dbReference type="InterPro" id="IPR005119">
    <property type="entry name" value="LysR_subst-bd"/>
</dbReference>
<comment type="similarity">
    <text evidence="1">Belongs to the LysR transcriptional regulatory family.</text>
</comment>
<dbReference type="SUPFAM" id="SSF46785">
    <property type="entry name" value="Winged helix' DNA-binding domain"/>
    <property type="match status" value="1"/>
</dbReference>
<dbReference type="SUPFAM" id="SSF53850">
    <property type="entry name" value="Periplasmic binding protein-like II"/>
    <property type="match status" value="1"/>
</dbReference>
<proteinExistence type="inferred from homology"/>
<dbReference type="InterPro" id="IPR058163">
    <property type="entry name" value="LysR-type_TF_proteobact-type"/>
</dbReference>
<dbReference type="Gene3D" id="1.10.10.10">
    <property type="entry name" value="Winged helix-like DNA-binding domain superfamily/Winged helix DNA-binding domain"/>
    <property type="match status" value="1"/>
</dbReference>
<dbReference type="PROSITE" id="PS50931">
    <property type="entry name" value="HTH_LYSR"/>
    <property type="match status" value="1"/>
</dbReference>
<evidence type="ECO:0000256" key="2">
    <source>
        <dbReference type="ARBA" id="ARBA00023015"/>
    </source>
</evidence>
<feature type="domain" description="HTH lysR-type" evidence="5">
    <location>
        <begin position="1"/>
        <end position="59"/>
    </location>
</feature>
<dbReference type="Pfam" id="PF00126">
    <property type="entry name" value="HTH_1"/>
    <property type="match status" value="1"/>
</dbReference>
<dbReference type="CDD" id="cd08473">
    <property type="entry name" value="PBP2_CrgA_like_4"/>
    <property type="match status" value="1"/>
</dbReference>
<evidence type="ECO:0000256" key="1">
    <source>
        <dbReference type="ARBA" id="ARBA00009437"/>
    </source>
</evidence>
<dbReference type="InterPro" id="IPR036390">
    <property type="entry name" value="WH_DNA-bd_sf"/>
</dbReference>
<evidence type="ECO:0000256" key="4">
    <source>
        <dbReference type="ARBA" id="ARBA00023163"/>
    </source>
</evidence>
<dbReference type="PANTHER" id="PTHR30537">
    <property type="entry name" value="HTH-TYPE TRANSCRIPTIONAL REGULATOR"/>
    <property type="match status" value="1"/>
</dbReference>
<evidence type="ECO:0000313" key="7">
    <source>
        <dbReference type="Proteomes" id="UP000603352"/>
    </source>
</evidence>
<keyword evidence="3" id="KW-0238">DNA-binding</keyword>
<keyword evidence="4" id="KW-0804">Transcription</keyword>
<dbReference type="Proteomes" id="UP000603352">
    <property type="component" value="Unassembled WGS sequence"/>
</dbReference>
<dbReference type="InterPro" id="IPR000847">
    <property type="entry name" value="LysR_HTH_N"/>
</dbReference>
<gene>
    <name evidence="6" type="ORF">GCM10011505_10050</name>
</gene>
<dbReference type="InterPro" id="IPR036388">
    <property type="entry name" value="WH-like_DNA-bd_sf"/>
</dbReference>
<dbReference type="Pfam" id="PF03466">
    <property type="entry name" value="LysR_substrate"/>
    <property type="match status" value="1"/>
</dbReference>
<sequence>MHDLNDLMIFARIVEHGGVAAAARAMGLPKSTVSRRLSALEDRLGVRLIQRTSRAWMVTDVGRAYHRHCQAMIAAADAAQEVIAHNQAEPRGLIRMSCPLPLLSTAIAPILARFMADFPEVRIEVDATQRRVDVVEEGFDLALRVRPLPLEDSDLVVRILGHSTVAIVAAPALLDRHAPVRHPDDLARLPTVAQMPPGGRGSIEAVAPAIRHWTLTGPGGEAVRIPHEPRFAADDLPTLHHMVRAGLGITILPHYLVQHDLTARRLVTLLPDWRPPSGAVHAAFPSRRGLVPAVRRLIDRLADEFNGESGLSETAAE</sequence>
<evidence type="ECO:0000256" key="3">
    <source>
        <dbReference type="ARBA" id="ARBA00023125"/>
    </source>
</evidence>
<evidence type="ECO:0000313" key="6">
    <source>
        <dbReference type="EMBL" id="GGB30661.1"/>
    </source>
</evidence>
<reference evidence="7" key="1">
    <citation type="journal article" date="2019" name="Int. J. Syst. Evol. Microbiol.">
        <title>The Global Catalogue of Microorganisms (GCM) 10K type strain sequencing project: providing services to taxonomists for standard genome sequencing and annotation.</title>
        <authorList>
            <consortium name="The Broad Institute Genomics Platform"/>
            <consortium name="The Broad Institute Genome Sequencing Center for Infectious Disease"/>
            <person name="Wu L."/>
            <person name="Ma J."/>
        </authorList>
    </citation>
    <scope>NUCLEOTIDE SEQUENCE [LARGE SCALE GENOMIC DNA]</scope>
    <source>
        <strain evidence="7">CGMCC 1.10188</strain>
    </source>
</reference>
<dbReference type="Gene3D" id="3.40.190.290">
    <property type="match status" value="1"/>
</dbReference>
<keyword evidence="2" id="KW-0805">Transcription regulation</keyword>
<evidence type="ECO:0000259" key="5">
    <source>
        <dbReference type="PROSITE" id="PS50931"/>
    </source>
</evidence>
<name>A0ABQ1I9T8_9PROT</name>
<organism evidence="6 7">
    <name type="scientific">Tistrella bauzanensis</name>
    <dbReference type="NCBI Taxonomy" id="657419"/>
    <lineage>
        <taxon>Bacteria</taxon>
        <taxon>Pseudomonadati</taxon>
        <taxon>Pseudomonadota</taxon>
        <taxon>Alphaproteobacteria</taxon>
        <taxon>Geminicoccales</taxon>
        <taxon>Geminicoccaceae</taxon>
        <taxon>Tistrella</taxon>
    </lineage>
</organism>
<dbReference type="PANTHER" id="PTHR30537:SF31">
    <property type="entry name" value="TRANSCRIPTIONAL REGULATOR, LYSR FAMILY"/>
    <property type="match status" value="1"/>
</dbReference>
<protein>
    <submittedName>
        <fullName evidence="6">Transcriptional regulator</fullName>
    </submittedName>
</protein>
<accession>A0ABQ1I9T8</accession>
<keyword evidence="7" id="KW-1185">Reference proteome</keyword>